<keyword evidence="5 8" id="KW-0653">Protein transport</keyword>
<dbReference type="Pfam" id="PF01618">
    <property type="entry name" value="MotA_ExbB"/>
    <property type="match status" value="1"/>
</dbReference>
<feature type="transmembrane region" description="Helical" evidence="9">
    <location>
        <begin position="149"/>
        <end position="172"/>
    </location>
</feature>
<dbReference type="GO" id="GO:0005886">
    <property type="term" value="C:plasma membrane"/>
    <property type="evidence" value="ECO:0007669"/>
    <property type="project" value="UniProtKB-SubCell"/>
</dbReference>
<gene>
    <name evidence="11" type="primary">tolQ</name>
    <name evidence="11" type="ORF">DB44_FL00170</name>
</gene>
<reference evidence="11 12" key="1">
    <citation type="journal article" date="2014" name="Mol. Biol. Evol.">
        <title>Massive expansion of Ubiquitination-related gene families within the Chlamydiae.</title>
        <authorList>
            <person name="Domman D."/>
            <person name="Collingro A."/>
            <person name="Lagkouvardos I."/>
            <person name="Gehre L."/>
            <person name="Weinmaier T."/>
            <person name="Rattei T."/>
            <person name="Subtil A."/>
            <person name="Horn M."/>
        </authorList>
    </citation>
    <scope>NUCLEOTIDE SEQUENCE [LARGE SCALE GENOMIC DNA]</scope>
    <source>
        <strain evidence="11 12">EI2</strain>
    </source>
</reference>
<dbReference type="Proteomes" id="UP000031465">
    <property type="component" value="Unassembled WGS sequence"/>
</dbReference>
<accession>A0A0C1JUB1</accession>
<feature type="transmembrane region" description="Helical" evidence="9">
    <location>
        <begin position="26"/>
        <end position="48"/>
    </location>
</feature>
<sequence>MYVNVNILANNPFFEAYSQSDVLGKLIFLALYILSICSWIVLIHKLWLTSQAKKYAFRFHEAFQLQKANPLSLDYDTINNKTHLNPFLDLYKVLKRQTLDVLAKNRHFHTQLSNTPQSPTFLSLSDIDYVASHLSTQVASQIKYLEKNLYVLSTTVSLAPFLGLLGTVWGILTTFAELQSHQSGGSTHQMVLSGLSLALATTVLGLLDAIPALIGYNYLKNEIRDFSMDMEGFSNDILAAVELQYRKVEA</sequence>
<feature type="transmembrane region" description="Helical" evidence="9">
    <location>
        <begin position="192"/>
        <end position="219"/>
    </location>
</feature>
<evidence type="ECO:0000313" key="11">
    <source>
        <dbReference type="EMBL" id="KIC70857.1"/>
    </source>
</evidence>
<evidence type="ECO:0000256" key="3">
    <source>
        <dbReference type="ARBA" id="ARBA00022475"/>
    </source>
</evidence>
<dbReference type="PANTHER" id="PTHR30625">
    <property type="entry name" value="PROTEIN TOLQ"/>
    <property type="match status" value="1"/>
</dbReference>
<evidence type="ECO:0000256" key="9">
    <source>
        <dbReference type="SAM" id="Phobius"/>
    </source>
</evidence>
<evidence type="ECO:0000256" key="7">
    <source>
        <dbReference type="ARBA" id="ARBA00023136"/>
    </source>
</evidence>
<proteinExistence type="inferred from homology"/>
<dbReference type="AlphaFoldDB" id="A0A0C1JUB1"/>
<dbReference type="OMA" id="GAIMPKY"/>
<comment type="subcellular location">
    <subcellularLocation>
        <location evidence="1">Cell membrane</location>
        <topology evidence="1">Multi-pass membrane protein</topology>
    </subcellularLocation>
    <subcellularLocation>
        <location evidence="8">Membrane</location>
        <topology evidence="8">Multi-pass membrane protein</topology>
    </subcellularLocation>
</comment>
<evidence type="ECO:0000256" key="5">
    <source>
        <dbReference type="ARBA" id="ARBA00022927"/>
    </source>
</evidence>
<dbReference type="RefSeq" id="WP_011176392.1">
    <property type="nucleotide sequence ID" value="NZ_JSAN01000133.1"/>
</dbReference>
<comment type="caution">
    <text evidence="11">The sequence shown here is derived from an EMBL/GenBank/DDBJ whole genome shotgun (WGS) entry which is preliminary data.</text>
</comment>
<evidence type="ECO:0000313" key="12">
    <source>
        <dbReference type="Proteomes" id="UP000031465"/>
    </source>
</evidence>
<evidence type="ECO:0000256" key="2">
    <source>
        <dbReference type="ARBA" id="ARBA00022448"/>
    </source>
</evidence>
<evidence type="ECO:0000256" key="1">
    <source>
        <dbReference type="ARBA" id="ARBA00004651"/>
    </source>
</evidence>
<dbReference type="InterPro" id="IPR002898">
    <property type="entry name" value="MotA_ExbB_proton_chnl"/>
</dbReference>
<dbReference type="InterPro" id="IPR050790">
    <property type="entry name" value="ExbB/TolQ_transport"/>
</dbReference>
<name>A0A0C1JUB1_9BACT</name>
<evidence type="ECO:0000256" key="8">
    <source>
        <dbReference type="RuleBase" id="RU004057"/>
    </source>
</evidence>
<dbReference type="PANTHER" id="PTHR30625:SF15">
    <property type="entry name" value="BIOPOLYMER TRANSPORT PROTEIN EXBB"/>
    <property type="match status" value="1"/>
</dbReference>
<keyword evidence="7 9" id="KW-0472">Membrane</keyword>
<feature type="domain" description="MotA/TolQ/ExbB proton channel" evidence="10">
    <location>
        <begin position="124"/>
        <end position="231"/>
    </location>
</feature>
<keyword evidence="2 8" id="KW-0813">Transport</keyword>
<evidence type="ECO:0000259" key="10">
    <source>
        <dbReference type="Pfam" id="PF01618"/>
    </source>
</evidence>
<dbReference type="EMBL" id="JSAN01000133">
    <property type="protein sequence ID" value="KIC70857.1"/>
    <property type="molecule type" value="Genomic_DNA"/>
</dbReference>
<evidence type="ECO:0000256" key="4">
    <source>
        <dbReference type="ARBA" id="ARBA00022692"/>
    </source>
</evidence>
<dbReference type="GO" id="GO:0017038">
    <property type="term" value="P:protein import"/>
    <property type="evidence" value="ECO:0007669"/>
    <property type="project" value="TreeGrafter"/>
</dbReference>
<keyword evidence="3" id="KW-1003">Cell membrane</keyword>
<evidence type="ECO:0000256" key="6">
    <source>
        <dbReference type="ARBA" id="ARBA00022989"/>
    </source>
</evidence>
<keyword evidence="6 9" id="KW-1133">Transmembrane helix</keyword>
<organism evidence="11 12">
    <name type="scientific">Candidatus Protochlamydia amoebophila</name>
    <dbReference type="NCBI Taxonomy" id="362787"/>
    <lineage>
        <taxon>Bacteria</taxon>
        <taxon>Pseudomonadati</taxon>
        <taxon>Chlamydiota</taxon>
        <taxon>Chlamydiia</taxon>
        <taxon>Parachlamydiales</taxon>
        <taxon>Parachlamydiaceae</taxon>
        <taxon>Candidatus Protochlamydia</taxon>
    </lineage>
</organism>
<keyword evidence="4 9" id="KW-0812">Transmembrane</keyword>
<comment type="similarity">
    <text evidence="8">Belongs to the exbB/tolQ family.</text>
</comment>
<dbReference type="PATRIC" id="fig|362787.3.peg.1924"/>
<protein>
    <submittedName>
        <fullName evidence="11">Putative TolQ protein</fullName>
    </submittedName>
</protein>